<sequence>MGEDHYQQQQQASVVHSLPIKTNFRGTTDVDENFTKYVKRSENGDLHNNFRGRTLIGREVLIPPSYVLICAGLFKQEQKSPFDAAGQSTSTSSALAQVEASAADVSITATTDRYYLWDHDKRPERSQALQQWIELSHAVHLPTVDNTLGKA</sequence>
<dbReference type="RefSeq" id="XP_028879964.1">
    <property type="nucleotide sequence ID" value="XM_029028840.1"/>
</dbReference>
<protein>
    <submittedName>
        <fullName evidence="1">Putative ribonuclease H1/H2 small subunit</fullName>
    </submittedName>
</protein>
<comment type="caution">
    <text evidence="1">The sequence shown here is derived from an EMBL/GenBank/DDBJ whole genome shotgun (WGS) entry which is preliminary data.</text>
</comment>
<dbReference type="Proteomes" id="UP000192257">
    <property type="component" value="Unassembled WGS sequence"/>
</dbReference>
<dbReference type="VEuPathDB" id="TriTrypDB:TM35_000322130"/>
<organism evidence="1 2">
    <name type="scientific">Trypanosoma theileri</name>
    <dbReference type="NCBI Taxonomy" id="67003"/>
    <lineage>
        <taxon>Eukaryota</taxon>
        <taxon>Discoba</taxon>
        <taxon>Euglenozoa</taxon>
        <taxon>Kinetoplastea</taxon>
        <taxon>Metakinetoplastina</taxon>
        <taxon>Trypanosomatida</taxon>
        <taxon>Trypanosomatidae</taxon>
        <taxon>Trypanosoma</taxon>
    </lineage>
</organism>
<keyword evidence="2" id="KW-1185">Reference proteome</keyword>
<accession>A0A1X0NN29</accession>
<reference evidence="1 2" key="1">
    <citation type="submission" date="2017-03" db="EMBL/GenBank/DDBJ databases">
        <title>An alternative strategy for trypanosome survival in the mammalian bloodstream revealed through genome and transcriptome analysis of the ubiquitous bovine parasite Trypanosoma (Megatrypanum) theileri.</title>
        <authorList>
            <person name="Kelly S."/>
            <person name="Ivens A."/>
            <person name="Mott A."/>
            <person name="O'Neill E."/>
            <person name="Emms D."/>
            <person name="Macleod O."/>
            <person name="Voorheis P."/>
            <person name="Matthews J."/>
            <person name="Matthews K."/>
            <person name="Carrington M."/>
        </authorList>
    </citation>
    <scope>NUCLEOTIDE SEQUENCE [LARGE SCALE GENOMIC DNA]</scope>
    <source>
        <strain evidence="1">Edinburgh</strain>
    </source>
</reference>
<dbReference type="EMBL" id="NBCO01000032">
    <property type="protein sequence ID" value="ORC85898.1"/>
    <property type="molecule type" value="Genomic_DNA"/>
</dbReference>
<name>A0A1X0NN29_9TRYP</name>
<dbReference type="InterPro" id="IPR013924">
    <property type="entry name" value="RNase_H2_suC"/>
</dbReference>
<dbReference type="PANTHER" id="PTHR47204">
    <property type="entry name" value="OS02G0168900 PROTEIN"/>
    <property type="match status" value="1"/>
</dbReference>
<dbReference type="PANTHER" id="PTHR47204:SF1">
    <property type="entry name" value="RIBONUCLEASE H2 SUBUNIT C"/>
    <property type="match status" value="1"/>
</dbReference>
<evidence type="ECO:0000313" key="2">
    <source>
        <dbReference type="Proteomes" id="UP000192257"/>
    </source>
</evidence>
<dbReference type="GO" id="GO:0032299">
    <property type="term" value="C:ribonuclease H2 complex"/>
    <property type="evidence" value="ECO:0007669"/>
    <property type="project" value="InterPro"/>
</dbReference>
<dbReference type="GeneID" id="39988620"/>
<gene>
    <name evidence="1" type="ORF">TM35_000322130</name>
</gene>
<dbReference type="GO" id="GO:0006401">
    <property type="term" value="P:RNA catabolic process"/>
    <property type="evidence" value="ECO:0007669"/>
    <property type="project" value="InterPro"/>
</dbReference>
<dbReference type="Gene3D" id="2.40.128.680">
    <property type="match status" value="1"/>
</dbReference>
<dbReference type="Pfam" id="PF08615">
    <property type="entry name" value="RNase_H2_suC"/>
    <property type="match status" value="1"/>
</dbReference>
<evidence type="ECO:0000313" key="1">
    <source>
        <dbReference type="EMBL" id="ORC85898.1"/>
    </source>
</evidence>
<proteinExistence type="predicted"/>
<dbReference type="AlphaFoldDB" id="A0A1X0NN29"/>
<dbReference type="OrthoDB" id="6222486at2759"/>